<feature type="binding site" evidence="8">
    <location>
        <position position="106"/>
    </location>
    <ligand>
        <name>Mg(2+)</name>
        <dbReference type="ChEBI" id="CHEBI:18420"/>
    </ligand>
</feature>
<dbReference type="SUPFAM" id="SSF53448">
    <property type="entry name" value="Nucleotide-diphospho-sugar transferases"/>
    <property type="match status" value="1"/>
</dbReference>
<dbReference type="GO" id="GO:0005737">
    <property type="term" value="C:cytoplasm"/>
    <property type="evidence" value="ECO:0007669"/>
    <property type="project" value="UniProtKB-SubCell"/>
</dbReference>
<dbReference type="EC" id="2.7.7.77" evidence="8"/>
<dbReference type="NCBIfam" id="TIGR02665">
    <property type="entry name" value="molyb_mobA"/>
    <property type="match status" value="1"/>
</dbReference>
<keyword evidence="7 8" id="KW-0501">Molybdenum cofactor biosynthesis</keyword>
<comment type="similarity">
    <text evidence="8">Belongs to the MobA family.</text>
</comment>
<dbReference type="EMBL" id="CP022423">
    <property type="protein sequence ID" value="ASM77480.1"/>
    <property type="molecule type" value="Genomic_DNA"/>
</dbReference>
<dbReference type="GO" id="GO:0061603">
    <property type="term" value="F:molybdenum cofactor guanylyltransferase activity"/>
    <property type="evidence" value="ECO:0007669"/>
    <property type="project" value="UniProtKB-EC"/>
</dbReference>
<comment type="cofactor">
    <cofactor evidence="8">
        <name>Mg(2+)</name>
        <dbReference type="ChEBI" id="CHEBI:18420"/>
    </cofactor>
</comment>
<comment type="domain">
    <text evidence="8">The N-terminal domain determines nucleotide recognition and specific binding, while the C-terminal domain determines the specific binding to the target protein.</text>
</comment>
<feature type="domain" description="MobA-like NTP transferase" evidence="9">
    <location>
        <begin position="14"/>
        <end position="181"/>
    </location>
</feature>
<evidence type="ECO:0000256" key="6">
    <source>
        <dbReference type="ARBA" id="ARBA00023134"/>
    </source>
</evidence>
<dbReference type="HAMAP" id="MF_00316">
    <property type="entry name" value="MobA"/>
    <property type="match status" value="1"/>
</dbReference>
<evidence type="ECO:0000313" key="10">
    <source>
        <dbReference type="EMBL" id="ASM77480.1"/>
    </source>
</evidence>
<evidence type="ECO:0000256" key="8">
    <source>
        <dbReference type="HAMAP-Rule" id="MF_00316"/>
    </source>
</evidence>
<evidence type="ECO:0000313" key="11">
    <source>
        <dbReference type="Proteomes" id="UP000199729"/>
    </source>
</evidence>
<dbReference type="InterPro" id="IPR025877">
    <property type="entry name" value="MobA-like_NTP_Trfase"/>
</dbReference>
<accession>A0A221KF75</accession>
<feature type="binding site" evidence="8">
    <location>
        <begin position="17"/>
        <end position="19"/>
    </location>
    <ligand>
        <name>GTP</name>
        <dbReference type="ChEBI" id="CHEBI:37565"/>
    </ligand>
</feature>
<evidence type="ECO:0000256" key="1">
    <source>
        <dbReference type="ARBA" id="ARBA00022490"/>
    </source>
</evidence>
<keyword evidence="4 8" id="KW-0547">Nucleotide-binding</keyword>
<gene>
    <name evidence="8" type="primary">mobA</name>
    <name evidence="10" type="ORF">VITFI_CDS1702</name>
</gene>
<dbReference type="InterPro" id="IPR029044">
    <property type="entry name" value="Nucleotide-diphossugar_trans"/>
</dbReference>
<proteinExistence type="inferred from homology"/>
<comment type="caution">
    <text evidence="8">Lacks conserved residue(s) required for the propagation of feature annotation.</text>
</comment>
<dbReference type="Gene3D" id="3.90.550.10">
    <property type="entry name" value="Spore Coat Polysaccharide Biosynthesis Protein SpsA, Chain A"/>
    <property type="match status" value="1"/>
</dbReference>
<keyword evidence="2 8" id="KW-0808">Transferase</keyword>
<sequence length="219" mass="22960">MNLGAGIARGEITGLILAGGQGRRMGGVDKGLQRLDGEPLVYHALRRLAPQVGGVLISANRHLADYAALGVPVLPDTLPDFPGPLAGWLAGLERCPTPWLMTVPCDTPRFPLDGVARLAEAVWRSGSDVAWAATWENDEAGGPPRLRAQPVFCLLRRTLAPRLAAFVASGERRVGHWLAQQTGVRVAFEDAGAFVNANTLDELAGLSAGLSAAPPGPPA</sequence>
<keyword evidence="3 8" id="KW-0479">Metal-binding</keyword>
<feature type="binding site" evidence="8">
    <location>
        <position position="76"/>
    </location>
    <ligand>
        <name>GTP</name>
        <dbReference type="ChEBI" id="CHEBI:37565"/>
    </ligand>
</feature>
<keyword evidence="6 8" id="KW-0342">GTP-binding</keyword>
<keyword evidence="1 8" id="KW-0963">Cytoplasm</keyword>
<dbReference type="Proteomes" id="UP000199729">
    <property type="component" value="Chromosome"/>
</dbReference>
<dbReference type="GO" id="GO:0046872">
    <property type="term" value="F:metal ion binding"/>
    <property type="evidence" value="ECO:0007669"/>
    <property type="project" value="UniProtKB-KW"/>
</dbReference>
<dbReference type="GO" id="GO:1902758">
    <property type="term" value="P:bis(molybdopterin guanine dinucleotide)molybdenum biosynthetic process"/>
    <property type="evidence" value="ECO:0007669"/>
    <property type="project" value="TreeGrafter"/>
</dbReference>
<dbReference type="KEGG" id="vff:VITFI_CDS1702"/>
<keyword evidence="10" id="KW-0548">Nucleotidyltransferase</keyword>
<evidence type="ECO:0000259" key="9">
    <source>
        <dbReference type="Pfam" id="PF12804"/>
    </source>
</evidence>
<keyword evidence="11" id="KW-1185">Reference proteome</keyword>
<feature type="binding site" evidence="8">
    <location>
        <position position="106"/>
    </location>
    <ligand>
        <name>GTP</name>
        <dbReference type="ChEBI" id="CHEBI:37565"/>
    </ligand>
</feature>
<keyword evidence="5 8" id="KW-0460">Magnesium</keyword>
<evidence type="ECO:0000256" key="5">
    <source>
        <dbReference type="ARBA" id="ARBA00022842"/>
    </source>
</evidence>
<comment type="function">
    <text evidence="8">Transfers a GMP moiety from GTP to Mo-molybdopterin (Mo-MPT) cofactor (Moco or molybdenum cofactor) to form Mo-molybdopterin guanine dinucleotide (Mo-MGD) cofactor.</text>
</comment>
<dbReference type="CDD" id="cd02503">
    <property type="entry name" value="MobA"/>
    <property type="match status" value="1"/>
</dbReference>
<evidence type="ECO:0000256" key="2">
    <source>
        <dbReference type="ARBA" id="ARBA00022679"/>
    </source>
</evidence>
<reference evidence="10 11" key="1">
    <citation type="submission" date="2017-07" db="EMBL/GenBank/DDBJ databases">
        <title>Complete Genome Sequence of the cosmetic ferment Vitreoscilla filiformis (ATCC15551).</title>
        <authorList>
            <person name="Contreras S."/>
            <person name="Sagory-Zalkind P."/>
            <person name="Blanquart H."/>
            <person name="Iltis A."/>
            <person name="Morand S.C."/>
        </authorList>
    </citation>
    <scope>NUCLEOTIDE SEQUENCE [LARGE SCALE GENOMIC DNA]</scope>
    <source>
        <strain evidence="10 11">ATCC 15551</strain>
    </source>
</reference>
<dbReference type="RefSeq" id="WP_089416574.1">
    <property type="nucleotide sequence ID" value="NZ_CP022423.1"/>
</dbReference>
<name>A0A221KF75_VITFI</name>
<protein>
    <recommendedName>
        <fullName evidence="8">Molybdenum cofactor guanylyltransferase</fullName>
        <shortName evidence="8">MoCo guanylyltransferase</shortName>
        <ecNumber evidence="8">2.7.7.77</ecNumber>
    </recommendedName>
    <alternativeName>
        <fullName evidence="8">GTP:molybdopterin guanylyltransferase</fullName>
    </alternativeName>
    <alternativeName>
        <fullName evidence="8">Mo-MPT guanylyltransferase</fullName>
    </alternativeName>
    <alternativeName>
        <fullName evidence="8">Molybdopterin guanylyltransferase</fullName>
    </alternativeName>
    <alternativeName>
        <fullName evidence="8">Molybdopterin-guanine dinucleotide synthase</fullName>
        <shortName evidence="8">MGD synthase</shortName>
    </alternativeName>
</protein>
<evidence type="ECO:0000256" key="4">
    <source>
        <dbReference type="ARBA" id="ARBA00022741"/>
    </source>
</evidence>
<dbReference type="OrthoDB" id="9788394at2"/>
<dbReference type="InterPro" id="IPR013482">
    <property type="entry name" value="Molybde_CF_guanTrfase"/>
</dbReference>
<evidence type="ECO:0000256" key="7">
    <source>
        <dbReference type="ARBA" id="ARBA00023150"/>
    </source>
</evidence>
<comment type="subunit">
    <text evidence="8">Monomer.</text>
</comment>
<dbReference type="PANTHER" id="PTHR19136:SF81">
    <property type="entry name" value="MOLYBDENUM COFACTOR GUANYLYLTRANSFERASE"/>
    <property type="match status" value="1"/>
</dbReference>
<evidence type="ECO:0000256" key="3">
    <source>
        <dbReference type="ARBA" id="ARBA00022723"/>
    </source>
</evidence>
<organism evidence="10 11">
    <name type="scientific">Vitreoscilla filiformis</name>
    <dbReference type="NCBI Taxonomy" id="63"/>
    <lineage>
        <taxon>Bacteria</taxon>
        <taxon>Pseudomonadati</taxon>
        <taxon>Pseudomonadota</taxon>
        <taxon>Betaproteobacteria</taxon>
        <taxon>Neisseriales</taxon>
        <taxon>Neisseriaceae</taxon>
        <taxon>Vitreoscilla</taxon>
    </lineage>
</organism>
<dbReference type="GO" id="GO:0005525">
    <property type="term" value="F:GTP binding"/>
    <property type="evidence" value="ECO:0007669"/>
    <property type="project" value="UniProtKB-UniRule"/>
</dbReference>
<dbReference type="PANTHER" id="PTHR19136">
    <property type="entry name" value="MOLYBDENUM COFACTOR GUANYLYLTRANSFERASE"/>
    <property type="match status" value="1"/>
</dbReference>
<comment type="catalytic activity">
    <reaction evidence="8">
        <text>Mo-molybdopterin + GTP + H(+) = Mo-molybdopterin guanine dinucleotide + diphosphate</text>
        <dbReference type="Rhea" id="RHEA:34243"/>
        <dbReference type="ChEBI" id="CHEBI:15378"/>
        <dbReference type="ChEBI" id="CHEBI:33019"/>
        <dbReference type="ChEBI" id="CHEBI:37565"/>
        <dbReference type="ChEBI" id="CHEBI:71302"/>
        <dbReference type="ChEBI" id="CHEBI:71310"/>
        <dbReference type="EC" id="2.7.7.77"/>
    </reaction>
</comment>
<dbReference type="AlphaFoldDB" id="A0A221KF75"/>
<feature type="binding site" evidence="8">
    <location>
        <position position="30"/>
    </location>
    <ligand>
        <name>GTP</name>
        <dbReference type="ChEBI" id="CHEBI:37565"/>
    </ligand>
</feature>
<dbReference type="Pfam" id="PF12804">
    <property type="entry name" value="NTP_transf_3"/>
    <property type="match status" value="1"/>
</dbReference>
<comment type="subcellular location">
    <subcellularLocation>
        <location evidence="8">Cytoplasm</location>
    </subcellularLocation>
</comment>